<evidence type="ECO:0000313" key="1">
    <source>
        <dbReference type="Proteomes" id="UP000887580"/>
    </source>
</evidence>
<reference evidence="2" key="1">
    <citation type="submission" date="2022-11" db="UniProtKB">
        <authorList>
            <consortium name="WormBaseParasite"/>
        </authorList>
    </citation>
    <scope>IDENTIFICATION</scope>
</reference>
<organism evidence="1 2">
    <name type="scientific">Panagrolaimus sp. PS1159</name>
    <dbReference type="NCBI Taxonomy" id="55785"/>
    <lineage>
        <taxon>Eukaryota</taxon>
        <taxon>Metazoa</taxon>
        <taxon>Ecdysozoa</taxon>
        <taxon>Nematoda</taxon>
        <taxon>Chromadorea</taxon>
        <taxon>Rhabditida</taxon>
        <taxon>Tylenchina</taxon>
        <taxon>Panagrolaimomorpha</taxon>
        <taxon>Panagrolaimoidea</taxon>
        <taxon>Panagrolaimidae</taxon>
        <taxon>Panagrolaimus</taxon>
    </lineage>
</organism>
<sequence>MTDTKPYEVGSLVWAKIRGYPNWPAKIIQATGNKYCVLFFGTRETAFVKTADVCDYLENRHLYEKTQNRKAEFCCAIQEIKQEAGLPPEGDEQQSNNSESGAPNASEGGASAAPTNNNNSSSFGRIRKPSARYSDRDFVPFGVNSLRKRQNSNSLNFDFLDRQRTDSTGSIFGNTKSNLNNLMAQKRTTSITAGDFGDFDIYNASTLLTGDLGNLLDNFDSDASNGFHHTRRRRRTTSKILDDILSGTRERNFSTSSHNGTDLKIPFADGNGIMDIFESAGSILNPSDFYHAIDQLPKNIAPMPNQNRSCPKCGMNQRFIDYTWKCLNSACNVNQEIKTEYDDLESFFDNGNNTVKMEPSVFSHKPPKKTKKKSKAAAENVEGVENGGIKKLGRPRSYKVEKTPPVQSNGVRLCIFCNGHVRPQMCGGNKHRWRCVDKRCRKWYGWVRSNEEIPKDLGKKGRWKDLVLKVQGHTEDGKLVQMIPPPDDTPEEERIAEELKAKQRKKKKIGVIQRPLSPLTDEQMTYTPSQLELRSHWWRPDRKRTEPSPDRQFVPTNSDFAAVSRIAEQSFRATAILTKSMMASNQHVADDGTLCGFTDLMLDSAFGIIGPLLSLTSNIPHMNNNPDLRKKLFDNFEKLPVINP</sequence>
<protein>
    <submittedName>
        <fullName evidence="2">PWWP domain-containing protein</fullName>
    </submittedName>
</protein>
<proteinExistence type="predicted"/>
<evidence type="ECO:0000313" key="2">
    <source>
        <dbReference type="WBParaSite" id="PS1159_v2.g18845.t1"/>
    </source>
</evidence>
<dbReference type="Proteomes" id="UP000887580">
    <property type="component" value="Unplaced"/>
</dbReference>
<dbReference type="WBParaSite" id="PS1159_v2.g18845.t1">
    <property type="protein sequence ID" value="PS1159_v2.g18845.t1"/>
    <property type="gene ID" value="PS1159_v2.g18845"/>
</dbReference>
<name>A0AC35FM17_9BILA</name>
<accession>A0AC35FM17</accession>